<dbReference type="InterPro" id="IPR001242">
    <property type="entry name" value="Condensation_dom"/>
</dbReference>
<dbReference type="InterPro" id="IPR001031">
    <property type="entry name" value="Thioesterase"/>
</dbReference>
<evidence type="ECO:0000259" key="4">
    <source>
        <dbReference type="PROSITE" id="PS50075"/>
    </source>
</evidence>
<dbReference type="Pfam" id="PF00975">
    <property type="entry name" value="Thioesterase"/>
    <property type="match status" value="1"/>
</dbReference>
<accession>A0ABU8QXR7</accession>
<dbReference type="Gene3D" id="3.30.559.10">
    <property type="entry name" value="Chloramphenicol acetyltransferase-like domain"/>
    <property type="match status" value="1"/>
</dbReference>
<evidence type="ECO:0000256" key="1">
    <source>
        <dbReference type="ARBA" id="ARBA00001957"/>
    </source>
</evidence>
<keyword evidence="2" id="KW-0596">Phosphopantetheine</keyword>
<dbReference type="PANTHER" id="PTHR45527">
    <property type="entry name" value="NONRIBOSOMAL PEPTIDE SYNTHETASE"/>
    <property type="match status" value="1"/>
</dbReference>
<dbReference type="SUPFAM" id="SSF47336">
    <property type="entry name" value="ACP-like"/>
    <property type="match status" value="2"/>
</dbReference>
<dbReference type="RefSeq" id="WP_339600311.1">
    <property type="nucleotide sequence ID" value="NZ_JBBHLC010000081.1"/>
</dbReference>
<feature type="domain" description="Carrier" evidence="4">
    <location>
        <begin position="1092"/>
        <end position="1169"/>
    </location>
</feature>
<dbReference type="Gene3D" id="3.30.559.30">
    <property type="entry name" value="Nonribosomal peptide synthetase, condensation domain"/>
    <property type="match status" value="1"/>
</dbReference>
<dbReference type="Gene3D" id="1.10.1200.10">
    <property type="entry name" value="ACP-like"/>
    <property type="match status" value="2"/>
</dbReference>
<keyword evidence="6" id="KW-1185">Reference proteome</keyword>
<name>A0ABU8QXR7_9PSED</name>
<dbReference type="EMBL" id="JBBHLC010000081">
    <property type="protein sequence ID" value="MEJ5865461.1"/>
    <property type="molecule type" value="Genomic_DNA"/>
</dbReference>
<evidence type="ECO:0000313" key="6">
    <source>
        <dbReference type="Proteomes" id="UP001380290"/>
    </source>
</evidence>
<dbReference type="Gene3D" id="3.30.300.30">
    <property type="match status" value="2"/>
</dbReference>
<organism evidence="5 6">
    <name type="scientific">Pseudomonas farsensis</name>
    <dbReference type="NCBI Taxonomy" id="2745492"/>
    <lineage>
        <taxon>Bacteria</taxon>
        <taxon>Pseudomonadati</taxon>
        <taxon>Pseudomonadota</taxon>
        <taxon>Gammaproteobacteria</taxon>
        <taxon>Pseudomonadales</taxon>
        <taxon>Pseudomonadaceae</taxon>
        <taxon>Pseudomonas</taxon>
    </lineage>
</organism>
<dbReference type="Pfam" id="PF00501">
    <property type="entry name" value="AMP-binding"/>
    <property type="match status" value="1"/>
</dbReference>
<dbReference type="InterPro" id="IPR045851">
    <property type="entry name" value="AMP-bd_C_sf"/>
</dbReference>
<dbReference type="Gene3D" id="3.40.50.980">
    <property type="match status" value="2"/>
</dbReference>
<proteinExistence type="predicted"/>
<dbReference type="Gene3D" id="3.40.50.1820">
    <property type="entry name" value="alpha/beta hydrolase"/>
    <property type="match status" value="1"/>
</dbReference>
<reference evidence="5 6" key="1">
    <citation type="submission" date="2024-02" db="EMBL/GenBank/DDBJ databases">
        <title>Identification of pathogenicity and growth-promoting function of Pseudomonas putida variant.</title>
        <authorList>
            <person name="Sun J."/>
        </authorList>
    </citation>
    <scope>NUCLEOTIDE SEQUENCE [LARGE SCALE GENOMIC DNA]</scope>
    <source>
        <strain evidence="5 6">A03</strain>
    </source>
</reference>
<dbReference type="SUPFAM" id="SSF52777">
    <property type="entry name" value="CoA-dependent acyltransferases"/>
    <property type="match status" value="2"/>
</dbReference>
<evidence type="ECO:0000313" key="5">
    <source>
        <dbReference type="EMBL" id="MEJ5865461.1"/>
    </source>
</evidence>
<sequence>MVPGQWVVLDQMPLSPNGKLDRRALPCPSQAAGREYIAPQTPMERTLADIWAEVLGLEQVSVADNFFELGGDSIISIQVVSRARALGINLAPKDIFQQRTVRQLAKLAEAEQAKGIQLGELAAVALHNLDDRQVAALELDHHRLTGLYRLSPMQQGMLLMSLDADGLYVNQLSLPIQGLDAERFKAAWVAVSQRHDTLRTGFYWQGLDEPVQYVMDELPVPIHELDWSGREVTAQQLQALAEADQRLGFAMDRPPLQRLTLVRTASNSYQLIWTYHHILLDGWSVSQLLGEVFAHYSGQQLDPVVPYSEYIAWLQRQDPAASEAFWREQLGGLEAPTYLAKAHPVRAGGSGFKAIYSHFGMARTERFKTFAKLQQVTLNTLVQAAWLLLLSRYSGQRQVVFGATVAGRPVNLQDAERMLGCFINTLPVVAEVAPQAQVGSWLRDLQDYNLALRELEYTPLNEVQRWAGQPGQALFDTIIVFENHPVEQSLQRWSEQDVSIGQSSSAGLTNLPMDLMVTLEDGLVIEYAYLREHFDDDVAAAIRTDMEGLLDTLCLSADRCLGEIGLPRGIATAAPLAPVPVAVGQPVHLCIAAQAQHQADRPAVLGESCQLSFRELERQSNQLAHALIAEGVVAEVRVGIALPRSEQTLVAMLAVLKAGGCYVPLDISHPAERLAYMMADSGMSLLLCEQGGGLELQVPPAVRCLLPETLTLESFSAAPPSVVPADDSLAYVIYTSGSTGQPKGVAVAHGPLAAHCRAIGELYEMGPQDCELLFMSFAFDGAQERWLTALSHGARVMVRGDTLWSPEQTYQQLREHQVTVAAFPPVYLQHLADHAEREGNPPAVRIYCFGGDAVPEASFERVKRTLAPRAIFNGYGPTETVVTPLLWRAGPDQVCGAPYAPIGRLVGQRTAYVLDVDLNPLPVGIAGELYLGGHGQARGYLGRPGLSAERFIANPFVPGARLYRTGDLVRERADGVFDYLGRIDNQVKIRGFRIELGEIEARLAAQPGVTEAVVVTHEGPLGKQLVGYLVAGHGQASGLCERVREALKQVLPDYMIPTHLMLLERLPLSPNGKLDRKALQVPQALAERDHVAPESELQCALAKIWETVLKIERVGLHDNFYELGGDSMLSLQVVARCRSLKKLGFSLKLRDLVQKPTIAELTATDAPRTGLLSLNSNAPGMPTLICIHAGFGTVFDYEAVARRLDGRCKVFAIACRMLFDSAWRDRSLEAMAKDYVALIRAHQPQGPYHLLGWSLGGTLAALMAAEFEAQGEQVAFLGLLDSYVPGGADAALEDNWRGDLEDFLDLLSPGLSEQLPELVHEQEQDFCGLFRALLDPLPASQVQASRYLGMGAEELANLFVVARRLVTLSRQLQACRAVDVPAHTWWTPGRRGDRNLLAAQLGQPRLSAQSIDCNHFQIPRDERWLDAVEQALDEVVSISAEQQLV</sequence>
<dbReference type="InterPro" id="IPR036736">
    <property type="entry name" value="ACP-like_sf"/>
</dbReference>
<dbReference type="Proteomes" id="UP001380290">
    <property type="component" value="Unassembled WGS sequence"/>
</dbReference>
<protein>
    <submittedName>
        <fullName evidence="5">Amino acid adenylation domain-containing protein</fullName>
    </submittedName>
</protein>
<dbReference type="SMART" id="SM00823">
    <property type="entry name" value="PKS_PP"/>
    <property type="match status" value="1"/>
</dbReference>
<dbReference type="InterPro" id="IPR010071">
    <property type="entry name" value="AA_adenyl_dom"/>
</dbReference>
<dbReference type="Gene3D" id="2.30.38.10">
    <property type="entry name" value="Luciferase, Domain 3"/>
    <property type="match status" value="1"/>
</dbReference>
<keyword evidence="3" id="KW-0597">Phosphoprotein</keyword>
<dbReference type="SUPFAM" id="SSF53474">
    <property type="entry name" value="alpha/beta-Hydrolases"/>
    <property type="match status" value="1"/>
</dbReference>
<dbReference type="InterPro" id="IPR000873">
    <property type="entry name" value="AMP-dep_synth/lig_dom"/>
</dbReference>
<comment type="cofactor">
    <cofactor evidence="1">
        <name>pantetheine 4'-phosphate</name>
        <dbReference type="ChEBI" id="CHEBI:47942"/>
    </cofactor>
</comment>
<dbReference type="NCBIfam" id="TIGR01733">
    <property type="entry name" value="AA-adenyl-dom"/>
    <property type="match status" value="1"/>
</dbReference>
<feature type="domain" description="Carrier" evidence="4">
    <location>
        <begin position="38"/>
        <end position="112"/>
    </location>
</feature>
<dbReference type="PROSITE" id="PS50075">
    <property type="entry name" value="CARRIER"/>
    <property type="match status" value="2"/>
</dbReference>
<dbReference type="InterPro" id="IPR023213">
    <property type="entry name" value="CAT-like_dom_sf"/>
</dbReference>
<dbReference type="Pfam" id="PF00550">
    <property type="entry name" value="PP-binding"/>
    <property type="match status" value="2"/>
</dbReference>
<gene>
    <name evidence="5" type="ORF">V7S98_19795</name>
</gene>
<dbReference type="Pfam" id="PF00668">
    <property type="entry name" value="Condensation"/>
    <property type="match status" value="1"/>
</dbReference>
<dbReference type="PANTHER" id="PTHR45527:SF1">
    <property type="entry name" value="FATTY ACID SYNTHASE"/>
    <property type="match status" value="1"/>
</dbReference>
<dbReference type="Pfam" id="PF13193">
    <property type="entry name" value="AMP-binding_C"/>
    <property type="match status" value="1"/>
</dbReference>
<dbReference type="PROSITE" id="PS00455">
    <property type="entry name" value="AMP_BINDING"/>
    <property type="match status" value="1"/>
</dbReference>
<dbReference type="SUPFAM" id="SSF56801">
    <property type="entry name" value="Acetyl-CoA synthetase-like"/>
    <property type="match status" value="2"/>
</dbReference>
<dbReference type="InterPro" id="IPR020845">
    <property type="entry name" value="AMP-binding_CS"/>
</dbReference>
<dbReference type="InterPro" id="IPR009081">
    <property type="entry name" value="PP-bd_ACP"/>
</dbReference>
<comment type="caution">
    <text evidence="5">The sequence shown here is derived from an EMBL/GenBank/DDBJ whole genome shotgun (WGS) entry which is preliminary data.</text>
</comment>
<dbReference type="InterPro" id="IPR025110">
    <property type="entry name" value="AMP-bd_C"/>
</dbReference>
<dbReference type="InterPro" id="IPR029058">
    <property type="entry name" value="AB_hydrolase_fold"/>
</dbReference>
<dbReference type="PROSITE" id="PS00012">
    <property type="entry name" value="PHOSPHOPANTETHEINE"/>
    <property type="match status" value="1"/>
</dbReference>
<evidence type="ECO:0000256" key="2">
    <source>
        <dbReference type="ARBA" id="ARBA00022450"/>
    </source>
</evidence>
<dbReference type="CDD" id="cd19543">
    <property type="entry name" value="DCL_NRPS"/>
    <property type="match status" value="1"/>
</dbReference>
<evidence type="ECO:0000256" key="3">
    <source>
        <dbReference type="ARBA" id="ARBA00022553"/>
    </source>
</evidence>
<dbReference type="InterPro" id="IPR020806">
    <property type="entry name" value="PKS_PP-bd"/>
</dbReference>
<dbReference type="InterPro" id="IPR006162">
    <property type="entry name" value="Ppantetheine_attach_site"/>
</dbReference>
<dbReference type="CDD" id="cd17649">
    <property type="entry name" value="A_NRPS_PvdJ-like"/>
    <property type="match status" value="1"/>
</dbReference>